<keyword evidence="1" id="KW-0547">Nucleotide-binding</keyword>
<dbReference type="OrthoDB" id="2942871at2"/>
<dbReference type="Proteomes" id="UP000077355">
    <property type="component" value="Unassembled WGS sequence"/>
</dbReference>
<proteinExistence type="predicted"/>
<dbReference type="Gene3D" id="2.40.10.370">
    <property type="entry name" value="Protein of unknown function DUF3599"/>
    <property type="match status" value="1"/>
</dbReference>
<reference evidence="1 2" key="1">
    <citation type="submission" date="2016-03" db="EMBL/GenBank/DDBJ databases">
        <title>Draft genome sequence of Paenibacillus antarcticus CECT 5836.</title>
        <authorList>
            <person name="Shin S.-K."/>
            <person name="Yi H."/>
        </authorList>
    </citation>
    <scope>NUCLEOTIDE SEQUENCE [LARGE SCALE GENOMIC DNA]</scope>
    <source>
        <strain evidence="1 2">CECT 5836</strain>
    </source>
</reference>
<dbReference type="RefSeq" id="WP_068649452.1">
    <property type="nucleotide sequence ID" value="NZ_CP043611.1"/>
</dbReference>
<keyword evidence="1" id="KW-0067">ATP-binding</keyword>
<protein>
    <submittedName>
        <fullName evidence="1">ABC transporter ATP-binding protein</fullName>
    </submittedName>
</protein>
<dbReference type="InterPro" id="IPR038667">
    <property type="entry name" value="XkdH-like_sf"/>
</dbReference>
<keyword evidence="2" id="KW-1185">Reference proteome</keyword>
<name>A0A168P9X1_9BACL</name>
<organism evidence="1 2">
    <name type="scientific">Paenibacillus antarcticus</name>
    <dbReference type="NCBI Taxonomy" id="253703"/>
    <lineage>
        <taxon>Bacteria</taxon>
        <taxon>Bacillati</taxon>
        <taxon>Bacillota</taxon>
        <taxon>Bacilli</taxon>
        <taxon>Bacillales</taxon>
        <taxon>Paenibacillaceae</taxon>
        <taxon>Paenibacillus</taxon>
    </lineage>
</organism>
<comment type="caution">
    <text evidence="1">The sequence shown here is derived from an EMBL/GenBank/DDBJ whole genome shotgun (WGS) entry which is preliminary data.</text>
</comment>
<evidence type="ECO:0000313" key="1">
    <source>
        <dbReference type="EMBL" id="OAB46547.1"/>
    </source>
</evidence>
<gene>
    <name evidence="1" type="ORF">PBAT_11055</name>
</gene>
<accession>A0A168P9X1</accession>
<dbReference type="GO" id="GO:0005524">
    <property type="term" value="F:ATP binding"/>
    <property type="evidence" value="ECO:0007669"/>
    <property type="project" value="UniProtKB-KW"/>
</dbReference>
<evidence type="ECO:0000313" key="2">
    <source>
        <dbReference type="Proteomes" id="UP000077355"/>
    </source>
</evidence>
<dbReference type="EMBL" id="LVJI01000015">
    <property type="protein sequence ID" value="OAB46547.1"/>
    <property type="molecule type" value="Genomic_DNA"/>
</dbReference>
<sequence>MNLRRYRRAIEKLYEDKCTISRYGPVKQPNGSTKHELYVVYTDMPCRISQKSLGANGQTESANTISYETKLFISPDIEVKQGDTIKVTRGTLEHLYTAGEPFPYQTHQELSIQRSVKA</sequence>
<dbReference type="AlphaFoldDB" id="A0A168P9X1"/>